<gene>
    <name evidence="3" type="ORF">FHG64_01275</name>
</gene>
<dbReference type="OrthoDB" id="663853at2"/>
<dbReference type="Pfam" id="PF01648">
    <property type="entry name" value="ACPS"/>
    <property type="match status" value="1"/>
</dbReference>
<proteinExistence type="predicted"/>
<evidence type="ECO:0000313" key="4">
    <source>
        <dbReference type="Proteomes" id="UP000309016"/>
    </source>
</evidence>
<keyword evidence="4" id="KW-1185">Reference proteome</keyword>
<dbReference type="Gene3D" id="3.90.470.20">
    <property type="entry name" value="4'-phosphopantetheinyl transferase domain"/>
    <property type="match status" value="1"/>
</dbReference>
<reference evidence="3 4" key="1">
    <citation type="submission" date="2019-06" db="EMBL/GenBank/DDBJ databases">
        <title>Complete genome sequence of Antarcticibacterium flavum KCTC 52984T from an Antarctic marine sediment.</title>
        <authorList>
            <person name="Lee Y.M."/>
            <person name="Shin S.C."/>
        </authorList>
    </citation>
    <scope>NUCLEOTIDE SEQUENCE [LARGE SCALE GENOMIC DNA]</scope>
    <source>
        <strain evidence="3 4">KCTC 52984</strain>
    </source>
</reference>
<evidence type="ECO:0000313" key="3">
    <source>
        <dbReference type="EMBL" id="QCY68134.1"/>
    </source>
</evidence>
<evidence type="ECO:0000256" key="1">
    <source>
        <dbReference type="ARBA" id="ARBA00022679"/>
    </source>
</evidence>
<sequence>MIGNDIVDLQAAAAQSNWRRPGYLQKIFDREEQTQIYQSANPDLLVWTIWSMKEAAYKARQRECGLTRNFYPGRFKCKILKQETSSASGKVTIEEREYFTKTLYKNCCIHTTASTSAGTGIFSEIYPSSANIKEILLERISSWKDLPQSLFSIEKDENFIPVIFFNKEVQGWAFSISHHGKFSAFSLPLMKD</sequence>
<feature type="domain" description="4'-phosphopantetheinyl transferase" evidence="2">
    <location>
        <begin position="2"/>
        <end position="70"/>
    </location>
</feature>
<dbReference type="Proteomes" id="UP000309016">
    <property type="component" value="Chromosome"/>
</dbReference>
<protein>
    <submittedName>
        <fullName evidence="3">4-phosphopantetheinyl transferase family protein</fullName>
    </submittedName>
</protein>
<dbReference type="GO" id="GO:0008897">
    <property type="term" value="F:holo-[acyl-carrier-protein] synthase activity"/>
    <property type="evidence" value="ECO:0007669"/>
    <property type="project" value="InterPro"/>
</dbReference>
<dbReference type="GO" id="GO:0000287">
    <property type="term" value="F:magnesium ion binding"/>
    <property type="evidence" value="ECO:0007669"/>
    <property type="project" value="InterPro"/>
</dbReference>
<organism evidence="3 4">
    <name type="scientific">Antarcticibacterium flavum</name>
    <dbReference type="NCBI Taxonomy" id="2058175"/>
    <lineage>
        <taxon>Bacteria</taxon>
        <taxon>Pseudomonadati</taxon>
        <taxon>Bacteroidota</taxon>
        <taxon>Flavobacteriia</taxon>
        <taxon>Flavobacteriales</taxon>
        <taxon>Flavobacteriaceae</taxon>
        <taxon>Antarcticibacterium</taxon>
    </lineage>
</organism>
<dbReference type="KEGG" id="afla:FHG64_01275"/>
<dbReference type="InterPro" id="IPR037143">
    <property type="entry name" value="4-PPantetheinyl_Trfase_dom_sf"/>
</dbReference>
<dbReference type="EMBL" id="CP040812">
    <property type="protein sequence ID" value="QCY68134.1"/>
    <property type="molecule type" value="Genomic_DNA"/>
</dbReference>
<dbReference type="RefSeq" id="WP_139064710.1">
    <property type="nucleotide sequence ID" value="NZ_CP040812.1"/>
</dbReference>
<accession>A0A5B7WY50</accession>
<dbReference type="AlphaFoldDB" id="A0A5B7WY50"/>
<dbReference type="SUPFAM" id="SSF56214">
    <property type="entry name" value="4'-phosphopantetheinyl transferase"/>
    <property type="match status" value="1"/>
</dbReference>
<dbReference type="InterPro" id="IPR008278">
    <property type="entry name" value="4-PPantetheinyl_Trfase_dom"/>
</dbReference>
<evidence type="ECO:0000259" key="2">
    <source>
        <dbReference type="Pfam" id="PF01648"/>
    </source>
</evidence>
<keyword evidence="1 3" id="KW-0808">Transferase</keyword>
<name>A0A5B7WY50_9FLAO</name>